<gene>
    <name evidence="4" type="primary">estA_2</name>
    <name evidence="4" type="ORF">AW10_01474</name>
</gene>
<dbReference type="Pfam" id="PF00657">
    <property type="entry name" value="Lipase_GDSL"/>
    <property type="match status" value="1"/>
</dbReference>
<dbReference type="InterPro" id="IPR001087">
    <property type="entry name" value="GDSL"/>
</dbReference>
<dbReference type="CDD" id="cd01846">
    <property type="entry name" value="fatty_acyltransferase_like"/>
    <property type="match status" value="1"/>
</dbReference>
<dbReference type="NCBIfam" id="TIGR02595">
    <property type="entry name" value="PEP_CTERM"/>
    <property type="match status" value="1"/>
</dbReference>
<dbReference type="AlphaFoldDB" id="A0A011NZS4"/>
<dbReference type="SUPFAM" id="SSF52266">
    <property type="entry name" value="SGNH hydrolase"/>
    <property type="match status" value="1"/>
</dbReference>
<dbReference type="GO" id="GO:0106435">
    <property type="term" value="F:carboxylesterase activity"/>
    <property type="evidence" value="ECO:0007669"/>
    <property type="project" value="UniProtKB-EC"/>
</dbReference>
<keyword evidence="2" id="KW-0472">Membrane</keyword>
<evidence type="ECO:0000256" key="1">
    <source>
        <dbReference type="ARBA" id="ARBA00022801"/>
    </source>
</evidence>
<dbReference type="EC" id="3.1.1.1" evidence="4"/>
<dbReference type="PANTHER" id="PTHR45648:SF22">
    <property type="entry name" value="GDSL LIPASE_ACYLHYDROLASE FAMILY PROTEIN (AFU_ORTHOLOGUE AFUA_4G14700)"/>
    <property type="match status" value="1"/>
</dbReference>
<keyword evidence="2" id="KW-0812">Transmembrane</keyword>
<feature type="chain" id="PRO_5001462636" evidence="3">
    <location>
        <begin position="23"/>
        <end position="396"/>
    </location>
</feature>
<accession>A0A011NZS4</accession>
<reference evidence="4 5" key="1">
    <citation type="submission" date="2014-02" db="EMBL/GenBank/DDBJ databases">
        <title>Expanding our view of genomic diversity in Candidatus Accumulibacter clades.</title>
        <authorList>
            <person name="Skennerton C.T."/>
            <person name="Barr J.J."/>
            <person name="Slater F.R."/>
            <person name="Bond P.L."/>
            <person name="Tyson G.W."/>
        </authorList>
    </citation>
    <scope>NUCLEOTIDE SEQUENCE [LARGE SCALE GENOMIC DNA]</scope>
    <source>
        <strain evidence="5">BA-92</strain>
    </source>
</reference>
<evidence type="ECO:0000256" key="3">
    <source>
        <dbReference type="SAM" id="SignalP"/>
    </source>
</evidence>
<evidence type="ECO:0000256" key="2">
    <source>
        <dbReference type="SAM" id="Phobius"/>
    </source>
</evidence>
<evidence type="ECO:0000313" key="5">
    <source>
        <dbReference type="Proteomes" id="UP000021816"/>
    </source>
</evidence>
<keyword evidence="2" id="KW-1133">Transmembrane helix</keyword>
<evidence type="ECO:0000313" key="4">
    <source>
        <dbReference type="EMBL" id="EXI80861.1"/>
    </source>
</evidence>
<dbReference type="InterPro" id="IPR051058">
    <property type="entry name" value="GDSL_Est/Lipase"/>
</dbReference>
<keyword evidence="3" id="KW-0732">Signal</keyword>
<protein>
    <submittedName>
        <fullName evidence="4">Esterase EstA</fullName>
        <ecNumber evidence="4">3.1.1.1</ecNumber>
    </submittedName>
</protein>
<sequence length="396" mass="41101" precursor="true">MRRYLIGCLAAIALAMPFSALAGFSNMFVLGDSLSDNGNLYGWTGAPNPVTGGFPIPVTQIPQPPPQPPLDAYSAGRFQNGPSYSELLWTGLQAAAHLPAAGDLTARGLLPWGPPALDPNPPAGTNYAVGGARSRYHRFDVATDSSTGRLVPPVTTPLGAATFYPFSLRGQFDQFATDVSGIVDPNALFVVWSGSNDVGDALLLFDPTAADPFANVNLRLEEALQDVGAVLGGLVAAGAEYLLVPNVPDLGLTPELNGSPSAAFLATSLSAAYNAALEGIVGSLFGINPSLTVYSFDTFGLLQQVAAHPDDFGLTNVSDPCLVNFFVGTVIDPGEPVTVCSNPEASLFWDINHPSAATQGILADGMLAAIPEPGSSFLLAIGLLVAFGTMRRRGIV</sequence>
<dbReference type="Gene3D" id="3.40.50.1110">
    <property type="entry name" value="SGNH hydrolase"/>
    <property type="match status" value="1"/>
</dbReference>
<dbReference type="STRING" id="1454003.AW10_01474"/>
<proteinExistence type="predicted"/>
<organism evidence="4 5">
    <name type="scientific">Candidatus Accumulibacter appositus</name>
    <dbReference type="NCBI Taxonomy" id="1454003"/>
    <lineage>
        <taxon>Bacteria</taxon>
        <taxon>Pseudomonadati</taxon>
        <taxon>Pseudomonadota</taxon>
        <taxon>Betaproteobacteria</taxon>
        <taxon>Candidatus Accumulibacter</taxon>
    </lineage>
</organism>
<dbReference type="PATRIC" id="fig|1454003.3.peg.1518"/>
<keyword evidence="1 4" id="KW-0378">Hydrolase</keyword>
<feature type="transmembrane region" description="Helical" evidence="2">
    <location>
        <begin position="374"/>
        <end position="390"/>
    </location>
</feature>
<dbReference type="Proteomes" id="UP000021816">
    <property type="component" value="Unassembled WGS sequence"/>
</dbReference>
<feature type="signal peptide" evidence="3">
    <location>
        <begin position="1"/>
        <end position="22"/>
    </location>
</feature>
<dbReference type="PANTHER" id="PTHR45648">
    <property type="entry name" value="GDSL LIPASE/ACYLHYDROLASE FAMILY PROTEIN (AFU_ORTHOLOGUE AFUA_4G14700)"/>
    <property type="match status" value="1"/>
</dbReference>
<dbReference type="InterPro" id="IPR013424">
    <property type="entry name" value="Ice-binding_C"/>
</dbReference>
<dbReference type="InterPro" id="IPR036514">
    <property type="entry name" value="SGNH_hydro_sf"/>
</dbReference>
<name>A0A011NZS4_9PROT</name>
<comment type="caution">
    <text evidence="4">The sequence shown here is derived from an EMBL/GenBank/DDBJ whole genome shotgun (WGS) entry which is preliminary data.</text>
</comment>
<dbReference type="EMBL" id="JEMX01000028">
    <property type="protein sequence ID" value="EXI80861.1"/>
    <property type="molecule type" value="Genomic_DNA"/>
</dbReference>